<gene>
    <name evidence="3" type="ORF">GCM10017786_13920</name>
</gene>
<keyword evidence="4" id="KW-1185">Reference proteome</keyword>
<organism evidence="3 4">
    <name type="scientific">Amycolatopsis deserti</name>
    <dbReference type="NCBI Taxonomy" id="185696"/>
    <lineage>
        <taxon>Bacteria</taxon>
        <taxon>Bacillati</taxon>
        <taxon>Actinomycetota</taxon>
        <taxon>Actinomycetes</taxon>
        <taxon>Pseudonocardiales</taxon>
        <taxon>Pseudonocardiaceae</taxon>
        <taxon>Amycolatopsis</taxon>
    </lineage>
</organism>
<evidence type="ECO:0000256" key="2">
    <source>
        <dbReference type="SAM" id="SignalP"/>
    </source>
</evidence>
<reference evidence="4" key="1">
    <citation type="journal article" date="2019" name="Int. J. Syst. Evol. Microbiol.">
        <title>The Global Catalogue of Microorganisms (GCM) 10K type strain sequencing project: providing services to taxonomists for standard genome sequencing and annotation.</title>
        <authorList>
            <consortium name="The Broad Institute Genomics Platform"/>
            <consortium name="The Broad Institute Genome Sequencing Center for Infectious Disease"/>
            <person name="Wu L."/>
            <person name="Ma J."/>
        </authorList>
    </citation>
    <scope>NUCLEOTIDE SEQUENCE [LARGE SCALE GENOMIC DNA]</scope>
    <source>
        <strain evidence="4">CGMCC 4.7677</strain>
    </source>
</reference>
<dbReference type="Proteomes" id="UP000605897">
    <property type="component" value="Unassembled WGS sequence"/>
</dbReference>
<feature type="compositionally biased region" description="Polar residues" evidence="1">
    <location>
        <begin position="23"/>
        <end position="36"/>
    </location>
</feature>
<feature type="region of interest" description="Disordered" evidence="1">
    <location>
        <begin position="23"/>
        <end position="69"/>
    </location>
</feature>
<feature type="chain" id="PRO_5045595757" evidence="2">
    <location>
        <begin position="25"/>
        <end position="199"/>
    </location>
</feature>
<evidence type="ECO:0000313" key="3">
    <source>
        <dbReference type="EMBL" id="GHE83875.1"/>
    </source>
</evidence>
<protein>
    <submittedName>
        <fullName evidence="3">Uncharacterized protein</fullName>
    </submittedName>
</protein>
<keyword evidence="2" id="KW-0732">Signal</keyword>
<sequence>MLVTGVVVVVGYASGLGLSTSAPAANSAGPAQTQSPAPHPQTPVTGDLPQAQVPDLTLPGTDLTAPPADPVADVPGSDSVVPVLPVVPGTPAPAPGTPVVPPATPGAPVPVCLPGLAQNVVDTANTVVTGLPLVGDLTGTAGLTQSPDGTDPGLLNTLLYGVTGYCAPPPGEPAPTTLGVTSDVLQGAVAPRVTSLLGG</sequence>
<evidence type="ECO:0000313" key="4">
    <source>
        <dbReference type="Proteomes" id="UP000605897"/>
    </source>
</evidence>
<feature type="signal peptide" evidence="2">
    <location>
        <begin position="1"/>
        <end position="24"/>
    </location>
</feature>
<accession>A0ABQ3IGQ0</accession>
<name>A0ABQ3IGQ0_9PSEU</name>
<comment type="caution">
    <text evidence="3">The sequence shown here is derived from an EMBL/GenBank/DDBJ whole genome shotgun (WGS) entry which is preliminary data.</text>
</comment>
<proteinExistence type="predicted"/>
<evidence type="ECO:0000256" key="1">
    <source>
        <dbReference type="SAM" id="MobiDB-lite"/>
    </source>
</evidence>
<dbReference type="EMBL" id="BNAU01000001">
    <property type="protein sequence ID" value="GHE83875.1"/>
    <property type="molecule type" value="Genomic_DNA"/>
</dbReference>